<proteinExistence type="inferred from homology"/>
<protein>
    <recommendedName>
        <fullName evidence="9">Type II secretion system protein GspF domain-containing protein</fullName>
    </recommendedName>
</protein>
<feature type="domain" description="Type II secretion system protein GspF" evidence="9">
    <location>
        <begin position="75"/>
        <end position="198"/>
    </location>
</feature>
<evidence type="ECO:0000256" key="2">
    <source>
        <dbReference type="ARBA" id="ARBA00005745"/>
    </source>
</evidence>
<dbReference type="PRINTS" id="PR00812">
    <property type="entry name" value="BCTERIALGSPF"/>
</dbReference>
<dbReference type="InterPro" id="IPR023298">
    <property type="entry name" value="ATPase_P-typ_TM_dom_sf"/>
</dbReference>
<evidence type="ECO:0000313" key="10">
    <source>
        <dbReference type="EMBL" id="OGZ33100.1"/>
    </source>
</evidence>
<dbReference type="GO" id="GO:0005886">
    <property type="term" value="C:plasma membrane"/>
    <property type="evidence" value="ECO:0007669"/>
    <property type="project" value="UniProtKB-SubCell"/>
</dbReference>
<evidence type="ECO:0000256" key="7">
    <source>
        <dbReference type="ARBA" id="ARBA00023136"/>
    </source>
</evidence>
<feature type="domain" description="Type II secretion system protein GspF" evidence="9">
    <location>
        <begin position="278"/>
        <end position="401"/>
    </location>
</feature>
<organism evidence="10 11">
    <name type="scientific">Candidatus Portnoybacteria bacterium RBG_13_40_8</name>
    <dbReference type="NCBI Taxonomy" id="1801990"/>
    <lineage>
        <taxon>Bacteria</taxon>
        <taxon>Candidatus Portnoyibacteriota</taxon>
    </lineage>
</organism>
<dbReference type="EMBL" id="MHMT01000005">
    <property type="protein sequence ID" value="OGZ33100.1"/>
    <property type="molecule type" value="Genomic_DNA"/>
</dbReference>
<dbReference type="InterPro" id="IPR003004">
    <property type="entry name" value="GspF/PilC"/>
</dbReference>
<dbReference type="FunFam" id="1.20.81.30:FF:000001">
    <property type="entry name" value="Type II secretion system protein F"/>
    <property type="match status" value="2"/>
</dbReference>
<dbReference type="STRING" id="1801990.A2V69_02815"/>
<dbReference type="SUPFAM" id="SSF81665">
    <property type="entry name" value="Calcium ATPase, transmembrane domain M"/>
    <property type="match status" value="1"/>
</dbReference>
<dbReference type="InterPro" id="IPR042094">
    <property type="entry name" value="T2SS_GspF_sf"/>
</dbReference>
<dbReference type="InterPro" id="IPR018076">
    <property type="entry name" value="T2SS_GspF_dom"/>
</dbReference>
<feature type="transmembrane region" description="Helical" evidence="8">
    <location>
        <begin position="382"/>
        <end position="403"/>
    </location>
</feature>
<evidence type="ECO:0000256" key="4">
    <source>
        <dbReference type="ARBA" id="ARBA00022519"/>
    </source>
</evidence>
<dbReference type="PANTHER" id="PTHR30012:SF0">
    <property type="entry name" value="TYPE II SECRETION SYSTEM PROTEIN F-RELATED"/>
    <property type="match status" value="1"/>
</dbReference>
<comment type="similarity">
    <text evidence="2">Belongs to the GSP F family.</text>
</comment>
<comment type="caution">
    <text evidence="10">The sequence shown here is derived from an EMBL/GenBank/DDBJ whole genome shotgun (WGS) entry which is preliminary data.</text>
</comment>
<keyword evidence="4" id="KW-0997">Cell inner membrane</keyword>
<dbReference type="PANTHER" id="PTHR30012">
    <property type="entry name" value="GENERAL SECRETION PATHWAY PROTEIN"/>
    <property type="match status" value="1"/>
</dbReference>
<dbReference type="Proteomes" id="UP000177810">
    <property type="component" value="Unassembled WGS sequence"/>
</dbReference>
<evidence type="ECO:0000256" key="1">
    <source>
        <dbReference type="ARBA" id="ARBA00004429"/>
    </source>
</evidence>
<comment type="subcellular location">
    <subcellularLocation>
        <location evidence="1">Cell inner membrane</location>
        <topology evidence="1">Multi-pass membrane protein</topology>
    </subcellularLocation>
</comment>
<evidence type="ECO:0000256" key="8">
    <source>
        <dbReference type="SAM" id="Phobius"/>
    </source>
</evidence>
<evidence type="ECO:0000256" key="5">
    <source>
        <dbReference type="ARBA" id="ARBA00022692"/>
    </source>
</evidence>
<evidence type="ECO:0000256" key="3">
    <source>
        <dbReference type="ARBA" id="ARBA00022475"/>
    </source>
</evidence>
<keyword evidence="7 8" id="KW-0472">Membrane</keyword>
<evidence type="ECO:0000313" key="11">
    <source>
        <dbReference type="Proteomes" id="UP000177810"/>
    </source>
</evidence>
<dbReference type="Gene3D" id="1.20.81.30">
    <property type="entry name" value="Type II secretion system (T2SS), domain F"/>
    <property type="match status" value="2"/>
</dbReference>
<dbReference type="AlphaFoldDB" id="A0A1G2F663"/>
<keyword evidence="5 8" id="KW-0812">Transmembrane</keyword>
<name>A0A1G2F663_9BACT</name>
<feature type="transmembrane region" description="Helical" evidence="8">
    <location>
        <begin position="175"/>
        <end position="197"/>
    </location>
</feature>
<gene>
    <name evidence="10" type="ORF">A2V69_02815</name>
</gene>
<accession>A0A1G2F663</accession>
<dbReference type="Pfam" id="PF00482">
    <property type="entry name" value="T2SSF"/>
    <property type="match status" value="2"/>
</dbReference>
<feature type="transmembrane region" description="Helical" evidence="8">
    <location>
        <begin position="217"/>
        <end position="247"/>
    </location>
</feature>
<reference evidence="10 11" key="1">
    <citation type="journal article" date="2016" name="Nat. Commun.">
        <title>Thousands of microbial genomes shed light on interconnected biogeochemical processes in an aquifer system.</title>
        <authorList>
            <person name="Anantharaman K."/>
            <person name="Brown C.T."/>
            <person name="Hug L.A."/>
            <person name="Sharon I."/>
            <person name="Castelle C.J."/>
            <person name="Probst A.J."/>
            <person name="Thomas B.C."/>
            <person name="Singh A."/>
            <person name="Wilkins M.J."/>
            <person name="Karaoz U."/>
            <person name="Brodie E.L."/>
            <person name="Williams K.H."/>
            <person name="Hubbard S.S."/>
            <person name="Banfield J.F."/>
        </authorList>
    </citation>
    <scope>NUCLEOTIDE SEQUENCE [LARGE SCALE GENOMIC DNA]</scope>
</reference>
<evidence type="ECO:0000259" key="9">
    <source>
        <dbReference type="Pfam" id="PF00482"/>
    </source>
</evidence>
<evidence type="ECO:0000256" key="6">
    <source>
        <dbReference type="ARBA" id="ARBA00022989"/>
    </source>
</evidence>
<keyword evidence="6 8" id="KW-1133">Transmembrane helix</keyword>
<sequence>MSVFYYTAKTQDGQTKTGTLETKDEESLAYALRERGLILISGQALGGERKKKEISLINKIKGLLKRVPLVEKMMFARHLAVMIGAGFSLNKGLEVLAKQTVNLTFRKIIENLSNGIKKGQAFADNLAKYPKVFNNFFVSMVRVGEKGGNLEKVLNILAQYLKKEHEFRGKVRGALIYPAVIVIALFGIGITMMITVVPKISAVFEELNTPLPFTTRIIIAISNFLSNYFLLGVIIFVILVIIIIKFLKTRRGKHMLSWLFLRLPLLKGITRKMNCAKFARSFSSLMESGVPVVESLTITSQTVSNVFYSKSLIDAATDVKKGRNIQESLERYEEIYPILVIQMIGVGEQTGELSDIVNRLADFYEEEVTNITSNLASVIEPILMIIIGAAVGFFAVSMIQPMYSMMQAL</sequence>
<keyword evidence="3" id="KW-1003">Cell membrane</keyword>